<reference evidence="1" key="1">
    <citation type="journal article" date="2023" name="Genome Biol. Evol.">
        <title>First Whole Genome Sequence and Flow Cytometry Genome Size Data for the Lichen-Forming Fungus Ramalina farinacea (Ascomycota).</title>
        <authorList>
            <person name="Llewellyn T."/>
            <person name="Mian S."/>
            <person name="Hill R."/>
            <person name="Leitch I.J."/>
            <person name="Gaya E."/>
        </authorList>
    </citation>
    <scope>NUCLEOTIDE SEQUENCE</scope>
    <source>
        <strain evidence="1">LIQ254RAFAR</strain>
    </source>
</reference>
<sequence length="552" mass="63091">MPSCPLVTDNPTFTKVFDYRITELLNILHDSNSREGFVRNTYCRDAVFIPANERPVNTSHLFTLFQVYRSESDNDEPKSKTEILGVFEKSKPQILQNSIPFRGRYRWSIYYVEKLLEKFFIKRTLNDKFIDEVTEDAKRDLKQPLKRRLEDLAKVPAKISILEDIFNMAFDADLFGRSRILDSDSSPELIEQALGYVESATGEGAKTIKVSLAERLVVDSVMEYLRETSQSETLINKYIYATQFHQGALGENSEERLAFAIYQSGSQILPQRLDFVSLFDTVYRISTTGCKFNHKLDLANYFFSKGDGLQTDYMPDSSKKLGLTEWLQLVREEKPRPTFLFPEQTAGPDLMFVYKERNGKKRVLKTGSVSASKDSVINTVDPDRWFSNHSNLKSAFEGVLQACNKDDTISFFSVLLAAGKKMSALDKHEHALQYMQQRGSISPERDERKVALEKALRKLKGAEDHHQNSPTNKDVANKLEKAREEFKKEVLLFEGESENPAAAEGDTSTTYDFQILADDSVEKVFGRVFQRLIHAIKSEKSSKDARKKAQEN</sequence>
<protein>
    <submittedName>
        <fullName evidence="1">Uncharacterized protein</fullName>
    </submittedName>
</protein>
<dbReference type="EMBL" id="JAPUFD010000014">
    <property type="protein sequence ID" value="MDI1491266.1"/>
    <property type="molecule type" value="Genomic_DNA"/>
</dbReference>
<evidence type="ECO:0000313" key="1">
    <source>
        <dbReference type="EMBL" id="MDI1491266.1"/>
    </source>
</evidence>
<accession>A0AA43TTT2</accession>
<dbReference type="AlphaFoldDB" id="A0AA43TTT2"/>
<name>A0AA43TTT2_9LECA</name>
<dbReference type="Proteomes" id="UP001161017">
    <property type="component" value="Unassembled WGS sequence"/>
</dbReference>
<proteinExistence type="predicted"/>
<evidence type="ECO:0000313" key="2">
    <source>
        <dbReference type="Proteomes" id="UP001161017"/>
    </source>
</evidence>
<gene>
    <name evidence="1" type="ORF">OHK93_002475</name>
</gene>
<organism evidence="1 2">
    <name type="scientific">Ramalina farinacea</name>
    <dbReference type="NCBI Taxonomy" id="258253"/>
    <lineage>
        <taxon>Eukaryota</taxon>
        <taxon>Fungi</taxon>
        <taxon>Dikarya</taxon>
        <taxon>Ascomycota</taxon>
        <taxon>Pezizomycotina</taxon>
        <taxon>Lecanoromycetes</taxon>
        <taxon>OSLEUM clade</taxon>
        <taxon>Lecanoromycetidae</taxon>
        <taxon>Lecanorales</taxon>
        <taxon>Lecanorineae</taxon>
        <taxon>Ramalinaceae</taxon>
        <taxon>Ramalina</taxon>
    </lineage>
</organism>
<keyword evidence="2" id="KW-1185">Reference proteome</keyword>
<comment type="caution">
    <text evidence="1">The sequence shown here is derived from an EMBL/GenBank/DDBJ whole genome shotgun (WGS) entry which is preliminary data.</text>
</comment>